<name>A0A392MUA5_9FABA</name>
<keyword evidence="3" id="KW-0808">Transferase</keyword>
<dbReference type="AlphaFoldDB" id="A0A392MUA5"/>
<dbReference type="GO" id="GO:0016740">
    <property type="term" value="F:transferase activity"/>
    <property type="evidence" value="ECO:0007669"/>
    <property type="project" value="UniProtKB-KW"/>
</dbReference>
<keyword evidence="2" id="KW-0732">Signal</keyword>
<dbReference type="EMBL" id="LXQA010019675">
    <property type="protein sequence ID" value="MCH91097.1"/>
    <property type="molecule type" value="Genomic_DNA"/>
</dbReference>
<organism evidence="3 4">
    <name type="scientific">Trifolium medium</name>
    <dbReference type="NCBI Taxonomy" id="97028"/>
    <lineage>
        <taxon>Eukaryota</taxon>
        <taxon>Viridiplantae</taxon>
        <taxon>Streptophyta</taxon>
        <taxon>Embryophyta</taxon>
        <taxon>Tracheophyta</taxon>
        <taxon>Spermatophyta</taxon>
        <taxon>Magnoliopsida</taxon>
        <taxon>eudicotyledons</taxon>
        <taxon>Gunneridae</taxon>
        <taxon>Pentapetalae</taxon>
        <taxon>rosids</taxon>
        <taxon>fabids</taxon>
        <taxon>Fabales</taxon>
        <taxon>Fabaceae</taxon>
        <taxon>Papilionoideae</taxon>
        <taxon>50 kb inversion clade</taxon>
        <taxon>NPAAA clade</taxon>
        <taxon>Hologalegina</taxon>
        <taxon>IRL clade</taxon>
        <taxon>Trifolieae</taxon>
        <taxon>Trifolium</taxon>
    </lineage>
</organism>
<feature type="signal peptide" evidence="2">
    <location>
        <begin position="1"/>
        <end position="22"/>
    </location>
</feature>
<dbReference type="Proteomes" id="UP000265520">
    <property type="component" value="Unassembled WGS sequence"/>
</dbReference>
<reference evidence="3 4" key="1">
    <citation type="journal article" date="2018" name="Front. Plant Sci.">
        <title>Red Clover (Trifolium pratense) and Zigzag Clover (T. medium) - A Picture of Genomic Similarities and Differences.</title>
        <authorList>
            <person name="Dluhosova J."/>
            <person name="Istvanek J."/>
            <person name="Nedelnik J."/>
            <person name="Repkova J."/>
        </authorList>
    </citation>
    <scope>NUCLEOTIDE SEQUENCE [LARGE SCALE GENOMIC DNA]</scope>
    <source>
        <strain evidence="4">cv. 10/8</strain>
        <tissue evidence="3">Leaf</tissue>
    </source>
</reference>
<proteinExistence type="predicted"/>
<gene>
    <name evidence="3" type="ORF">A2U01_0012022</name>
</gene>
<evidence type="ECO:0000256" key="1">
    <source>
        <dbReference type="SAM" id="MobiDB-lite"/>
    </source>
</evidence>
<protein>
    <submittedName>
        <fullName evidence="3">N-alpha-acetyltransferase 10-like</fullName>
    </submittedName>
</protein>
<evidence type="ECO:0000256" key="2">
    <source>
        <dbReference type="SAM" id="SignalP"/>
    </source>
</evidence>
<sequence length="94" mass="10504">MHPQFGTIICSVTSRILLLCLTQQPGLEYVSMHFPKTNSAVFHLFVNTLGYTIYAERDGAYYLRKQLKGNQMHSGETKVNGGSSCSGETKNKRC</sequence>
<comment type="caution">
    <text evidence="3">The sequence shown here is derived from an EMBL/GenBank/DDBJ whole genome shotgun (WGS) entry which is preliminary data.</text>
</comment>
<evidence type="ECO:0000313" key="3">
    <source>
        <dbReference type="EMBL" id="MCH91097.1"/>
    </source>
</evidence>
<accession>A0A392MUA5</accession>
<feature type="chain" id="PRO_5017331628" evidence="2">
    <location>
        <begin position="23"/>
        <end position="94"/>
    </location>
</feature>
<feature type="region of interest" description="Disordered" evidence="1">
    <location>
        <begin position="71"/>
        <end position="94"/>
    </location>
</feature>
<evidence type="ECO:0000313" key="4">
    <source>
        <dbReference type="Proteomes" id="UP000265520"/>
    </source>
</evidence>
<keyword evidence="4" id="KW-1185">Reference proteome</keyword>